<evidence type="ECO:0000313" key="3">
    <source>
        <dbReference type="Proteomes" id="UP000004756"/>
    </source>
</evidence>
<name>C0DBP2_9FIRM</name>
<keyword evidence="3" id="KW-1185">Reference proteome</keyword>
<gene>
    <name evidence="2" type="ORF">CLOSTASPAR_06698</name>
</gene>
<dbReference type="EMBL" id="ACCJ01000551">
    <property type="protein sequence ID" value="EEG51286.1"/>
    <property type="molecule type" value="Genomic_DNA"/>
</dbReference>
<dbReference type="HOGENOM" id="CLU_2141475_0_0_9"/>
<proteinExistence type="predicted"/>
<keyword evidence="1" id="KW-1133">Transmembrane helix</keyword>
<accession>C0DBP2</accession>
<feature type="transmembrane region" description="Helical" evidence="1">
    <location>
        <begin position="12"/>
        <end position="34"/>
    </location>
</feature>
<comment type="caution">
    <text evidence="2">The sequence shown here is derived from an EMBL/GenBank/DDBJ whole genome shotgun (WGS) entry which is preliminary data.</text>
</comment>
<keyword evidence="1" id="KW-0472">Membrane</keyword>
<evidence type="ECO:0000256" key="1">
    <source>
        <dbReference type="SAM" id="Phobius"/>
    </source>
</evidence>
<reference evidence="2 3" key="2">
    <citation type="submission" date="2009-02" db="EMBL/GenBank/DDBJ databases">
        <title>Draft genome sequence of Clostridium asparagiforme (DSM 15981).</title>
        <authorList>
            <person name="Sudarsanam P."/>
            <person name="Ley R."/>
            <person name="Guruge J."/>
            <person name="Turnbaugh P.J."/>
            <person name="Mahowald M."/>
            <person name="Liep D."/>
            <person name="Gordon J."/>
        </authorList>
    </citation>
    <scope>NUCLEOTIDE SEQUENCE [LARGE SCALE GENOMIC DNA]</scope>
    <source>
        <strain evidence="2 3">DSM 15981</strain>
    </source>
</reference>
<keyword evidence="1" id="KW-0812">Transmembrane</keyword>
<sequence length="112" mass="12250">MWGGDKGLLVVGYPRAFTILGAVTVLLISGYRYYRRMRGVPEAIGQLASGGSVHLTCGSPVYQRGRAAKWRHPCDGPAHCAADFNAVSQGNGETCCFLMLFNSIYWSMIDCR</sequence>
<protein>
    <submittedName>
        <fullName evidence="2">Uncharacterized protein</fullName>
    </submittedName>
</protein>
<reference evidence="2 3" key="1">
    <citation type="submission" date="2009-01" db="EMBL/GenBank/DDBJ databases">
        <authorList>
            <person name="Fulton L."/>
            <person name="Clifton S."/>
            <person name="Fulton B."/>
            <person name="Xu J."/>
            <person name="Minx P."/>
            <person name="Pepin K.H."/>
            <person name="Johnson M."/>
            <person name="Bhonagiri V."/>
            <person name="Nash W.E."/>
            <person name="Mardis E.R."/>
            <person name="Wilson R.K."/>
        </authorList>
    </citation>
    <scope>NUCLEOTIDE SEQUENCE [LARGE SCALE GENOMIC DNA]</scope>
    <source>
        <strain evidence="2 3">DSM 15981</strain>
    </source>
</reference>
<dbReference type="Proteomes" id="UP000004756">
    <property type="component" value="Unassembled WGS sequence"/>
</dbReference>
<evidence type="ECO:0000313" key="2">
    <source>
        <dbReference type="EMBL" id="EEG51286.1"/>
    </source>
</evidence>
<organism evidence="2 3">
    <name type="scientific">[Clostridium] asparagiforme DSM 15981</name>
    <dbReference type="NCBI Taxonomy" id="518636"/>
    <lineage>
        <taxon>Bacteria</taxon>
        <taxon>Bacillati</taxon>
        <taxon>Bacillota</taxon>
        <taxon>Clostridia</taxon>
        <taxon>Lachnospirales</taxon>
        <taxon>Lachnospiraceae</taxon>
        <taxon>Enterocloster</taxon>
    </lineage>
</organism>
<dbReference type="AlphaFoldDB" id="C0DBP2"/>